<dbReference type="AlphaFoldDB" id="A0A4C1UEI8"/>
<protein>
    <submittedName>
        <fullName evidence="1">Uncharacterized protein</fullName>
    </submittedName>
</protein>
<evidence type="ECO:0000313" key="2">
    <source>
        <dbReference type="Proteomes" id="UP000299102"/>
    </source>
</evidence>
<dbReference type="Proteomes" id="UP000299102">
    <property type="component" value="Unassembled WGS sequence"/>
</dbReference>
<sequence length="148" mass="16842">MGKKKEGPRSLKPAHYIICKQFDCYGLCPHRHAACRDAQTIARYLNILKLSDRLAIGHLMEGELREEEWGDGMEVGHRNSHSLENIQQRKLITPHCKRGRSRVVARSDALLLVHVHDGSYEVFHCPAVERVRCGPPKAAARYICVNYS</sequence>
<keyword evidence="2" id="KW-1185">Reference proteome</keyword>
<gene>
    <name evidence="1" type="ORF">EVAR_9442_1</name>
</gene>
<proteinExistence type="predicted"/>
<reference evidence="1 2" key="1">
    <citation type="journal article" date="2019" name="Commun. Biol.">
        <title>The bagworm genome reveals a unique fibroin gene that provides high tensile strength.</title>
        <authorList>
            <person name="Kono N."/>
            <person name="Nakamura H."/>
            <person name="Ohtoshi R."/>
            <person name="Tomita M."/>
            <person name="Numata K."/>
            <person name="Arakawa K."/>
        </authorList>
    </citation>
    <scope>NUCLEOTIDE SEQUENCE [LARGE SCALE GENOMIC DNA]</scope>
</reference>
<comment type="caution">
    <text evidence="1">The sequence shown here is derived from an EMBL/GenBank/DDBJ whole genome shotgun (WGS) entry which is preliminary data.</text>
</comment>
<dbReference type="EMBL" id="BGZK01000160">
    <property type="protein sequence ID" value="GBP24344.1"/>
    <property type="molecule type" value="Genomic_DNA"/>
</dbReference>
<evidence type="ECO:0000313" key="1">
    <source>
        <dbReference type="EMBL" id="GBP24344.1"/>
    </source>
</evidence>
<organism evidence="1 2">
    <name type="scientific">Eumeta variegata</name>
    <name type="common">Bagworm moth</name>
    <name type="synonym">Eumeta japonica</name>
    <dbReference type="NCBI Taxonomy" id="151549"/>
    <lineage>
        <taxon>Eukaryota</taxon>
        <taxon>Metazoa</taxon>
        <taxon>Ecdysozoa</taxon>
        <taxon>Arthropoda</taxon>
        <taxon>Hexapoda</taxon>
        <taxon>Insecta</taxon>
        <taxon>Pterygota</taxon>
        <taxon>Neoptera</taxon>
        <taxon>Endopterygota</taxon>
        <taxon>Lepidoptera</taxon>
        <taxon>Glossata</taxon>
        <taxon>Ditrysia</taxon>
        <taxon>Tineoidea</taxon>
        <taxon>Psychidae</taxon>
        <taxon>Oiketicinae</taxon>
        <taxon>Eumeta</taxon>
    </lineage>
</organism>
<name>A0A4C1UEI8_EUMVA</name>
<accession>A0A4C1UEI8</accession>